<evidence type="ECO:0000256" key="1">
    <source>
        <dbReference type="ARBA" id="ARBA00023002"/>
    </source>
</evidence>
<dbReference type="InterPro" id="IPR050741">
    <property type="entry name" value="Acyl-CoA_dehydrogenase"/>
</dbReference>
<proteinExistence type="inferred from homology"/>
<evidence type="ECO:0000259" key="5">
    <source>
        <dbReference type="Pfam" id="PF08028"/>
    </source>
</evidence>
<feature type="domain" description="Acyl-CoA dehydrogenase/oxidase N-terminal" evidence="4">
    <location>
        <begin position="132"/>
        <end position="209"/>
    </location>
</feature>
<dbReference type="GO" id="GO:0050660">
    <property type="term" value="F:flavin adenine dinucleotide binding"/>
    <property type="evidence" value="ECO:0007669"/>
    <property type="project" value="InterPro"/>
</dbReference>
<keyword evidence="7" id="KW-1185">Reference proteome</keyword>
<dbReference type="Pfam" id="PF08028">
    <property type="entry name" value="Acyl-CoA_dh_2"/>
    <property type="match status" value="1"/>
</dbReference>
<dbReference type="GO" id="GO:0003995">
    <property type="term" value="F:acyl-CoA dehydrogenase activity"/>
    <property type="evidence" value="ECO:0007669"/>
    <property type="project" value="TreeGrafter"/>
</dbReference>
<sequence>MDVPSYPLSNSSSTAASSTASRLLRPPLRFARGIRHSSVCALTRPAVANRRSSPSYVLDGAVRKAWTISELIRTVQASRRDGDDMTDTLPQPPDELSPGLPPGPPPERSSSLDAPAARYLSAEGKRLATGARALQHRIRELAPEAERRGRLSPEIVEAFTELGLYRACAPIEYGGSALGARDIAEIARALGQGDAAASWTFFVGTSLRMVSAFPKPLVDELYSRQQGHVGPLSAGGSTFAAVTGKAVRAEGGWKVEGKWTYVSGNHDAAWLFGGAAWTDGDRSGHALLMMDPADVEPLDDWHVAGMMASDSNSITTTKPMFVPDHRFIDMAELPMYLDTAADRFAGLAYQAKTRASMMTATVLNMAALVGMAEGALEVFQELAQKRKPFSPPYDTIAEMASSQVAAGKAKALLGVAGATVLQYADEIDHLAVLGEDYTGDEEAQGCTDLAFAGQLAKDAIDLLLRILGSSGMSLSNPLQRYSRDAAVILSHGAMRLESLAEISGRRLLGQPPFKMFAGGLQDKGAQK</sequence>
<dbReference type="GO" id="GO:0016712">
    <property type="term" value="F:oxidoreductase activity, acting on paired donors, with incorporation or reduction of molecular oxygen, reduced flavin or flavoprotein as one donor, and incorporation of one atom of oxygen"/>
    <property type="evidence" value="ECO:0007669"/>
    <property type="project" value="TreeGrafter"/>
</dbReference>
<evidence type="ECO:0000259" key="4">
    <source>
        <dbReference type="Pfam" id="PF02771"/>
    </source>
</evidence>
<feature type="region of interest" description="Disordered" evidence="3">
    <location>
        <begin position="1"/>
        <end position="21"/>
    </location>
</feature>
<dbReference type="Gene3D" id="2.40.110.10">
    <property type="entry name" value="Butyryl-CoA Dehydrogenase, subunit A, domain 2"/>
    <property type="match status" value="1"/>
</dbReference>
<comment type="similarity">
    <text evidence="2">Belongs to the HpaH/HsaA monooxygenase family.</text>
</comment>
<reference evidence="6 7" key="1">
    <citation type="submission" date="2019-08" db="EMBL/GenBank/DDBJ databases">
        <title>Arthrobacter sp. nov., isolated from plateau pika and Tibetan wild ass.</title>
        <authorList>
            <person name="Ge Y."/>
        </authorList>
    </citation>
    <scope>NUCLEOTIDE SEQUENCE [LARGE SCALE GENOMIC DNA]</scope>
    <source>
        <strain evidence="6 7">785</strain>
    </source>
</reference>
<dbReference type="SUPFAM" id="SSF56645">
    <property type="entry name" value="Acyl-CoA dehydrogenase NM domain-like"/>
    <property type="match status" value="1"/>
</dbReference>
<dbReference type="GO" id="GO:0033539">
    <property type="term" value="P:fatty acid beta-oxidation using acyl-CoA dehydrogenase"/>
    <property type="evidence" value="ECO:0007669"/>
    <property type="project" value="TreeGrafter"/>
</dbReference>
<dbReference type="Gene3D" id="1.20.140.10">
    <property type="entry name" value="Butyryl-CoA Dehydrogenase, subunit A, domain 3"/>
    <property type="match status" value="1"/>
</dbReference>
<feature type="region of interest" description="Disordered" evidence="3">
    <location>
        <begin position="77"/>
        <end position="114"/>
    </location>
</feature>
<dbReference type="Proteomes" id="UP000326852">
    <property type="component" value="Unassembled WGS sequence"/>
</dbReference>
<dbReference type="GO" id="GO:0005737">
    <property type="term" value="C:cytoplasm"/>
    <property type="evidence" value="ECO:0007669"/>
    <property type="project" value="TreeGrafter"/>
</dbReference>
<dbReference type="Gene3D" id="1.10.540.10">
    <property type="entry name" value="Acyl-CoA dehydrogenase/oxidase, N-terminal domain"/>
    <property type="match status" value="1"/>
</dbReference>
<dbReference type="InterPro" id="IPR046373">
    <property type="entry name" value="Acyl-CoA_Oxase/DH_mid-dom_sf"/>
</dbReference>
<dbReference type="EMBL" id="VTFX01000001">
    <property type="protein sequence ID" value="KAD4060028.1"/>
    <property type="molecule type" value="Genomic_DNA"/>
</dbReference>
<comment type="caution">
    <text evidence="6">The sequence shown here is derived from an EMBL/GenBank/DDBJ whole genome shotgun (WGS) entry which is preliminary data.</text>
</comment>
<dbReference type="SUPFAM" id="SSF47203">
    <property type="entry name" value="Acyl-CoA dehydrogenase C-terminal domain-like"/>
    <property type="match status" value="1"/>
</dbReference>
<evidence type="ECO:0000256" key="3">
    <source>
        <dbReference type="SAM" id="MobiDB-lite"/>
    </source>
</evidence>
<feature type="compositionally biased region" description="Low complexity" evidence="3">
    <location>
        <begin position="9"/>
        <end position="21"/>
    </location>
</feature>
<feature type="compositionally biased region" description="Pro residues" evidence="3">
    <location>
        <begin position="90"/>
        <end position="107"/>
    </location>
</feature>
<evidence type="ECO:0000256" key="2">
    <source>
        <dbReference type="ARBA" id="ARBA00049661"/>
    </source>
</evidence>
<dbReference type="InterPro" id="IPR037069">
    <property type="entry name" value="AcylCoA_DH/ox_N_sf"/>
</dbReference>
<gene>
    <name evidence="6" type="ORF">GD627_02850</name>
</gene>
<feature type="domain" description="Acyl-CoA dehydrogenase C-terminal" evidence="5">
    <location>
        <begin position="366"/>
        <end position="494"/>
    </location>
</feature>
<evidence type="ECO:0000313" key="7">
    <source>
        <dbReference type="Proteomes" id="UP000326852"/>
    </source>
</evidence>
<protein>
    <submittedName>
        <fullName evidence="6">Oxidoreductase</fullName>
    </submittedName>
</protein>
<accession>A0A5N6MV89</accession>
<dbReference type="Pfam" id="PF02771">
    <property type="entry name" value="Acyl-CoA_dh_N"/>
    <property type="match status" value="1"/>
</dbReference>
<dbReference type="PANTHER" id="PTHR48083">
    <property type="entry name" value="MEDIUM-CHAIN SPECIFIC ACYL-COA DEHYDROGENASE, MITOCHONDRIAL-RELATED"/>
    <property type="match status" value="1"/>
</dbReference>
<evidence type="ECO:0000313" key="6">
    <source>
        <dbReference type="EMBL" id="KAD4060028.1"/>
    </source>
</evidence>
<organism evidence="6 7">
    <name type="scientific">Arthrobacter yangruifuii</name>
    <dbReference type="NCBI Taxonomy" id="2606616"/>
    <lineage>
        <taxon>Bacteria</taxon>
        <taxon>Bacillati</taxon>
        <taxon>Actinomycetota</taxon>
        <taxon>Actinomycetes</taxon>
        <taxon>Micrococcales</taxon>
        <taxon>Micrococcaceae</taxon>
        <taxon>Arthrobacter</taxon>
    </lineage>
</organism>
<dbReference type="AlphaFoldDB" id="A0A5N6MV89"/>
<dbReference type="InterPro" id="IPR013786">
    <property type="entry name" value="AcylCoA_DH/ox_N"/>
</dbReference>
<dbReference type="InterPro" id="IPR009100">
    <property type="entry name" value="AcylCoA_DH/oxidase_NM_dom_sf"/>
</dbReference>
<name>A0A5N6MV89_9MICC</name>
<dbReference type="InterPro" id="IPR036250">
    <property type="entry name" value="AcylCo_DH-like_C"/>
</dbReference>
<dbReference type="PANTHER" id="PTHR48083:SF19">
    <property type="entry name" value="FLAVIN-DEPENDENT MONOOXYGENASE, OXYGENASE SUBUNIT HSAA"/>
    <property type="match status" value="1"/>
</dbReference>
<keyword evidence="1" id="KW-0560">Oxidoreductase</keyword>
<dbReference type="InterPro" id="IPR013107">
    <property type="entry name" value="Acyl-CoA_DH_C"/>
</dbReference>